<dbReference type="EMBL" id="JAPFFI010000006">
    <property type="protein sequence ID" value="KAJ6390305.1"/>
    <property type="molecule type" value="Genomic_DNA"/>
</dbReference>
<keyword evidence="3 6" id="KW-0547">Nucleotide-binding</keyword>
<keyword evidence="4" id="KW-0418">Kinase</keyword>
<organism evidence="8 9">
    <name type="scientific">Salix suchowensis</name>
    <dbReference type="NCBI Taxonomy" id="1278906"/>
    <lineage>
        <taxon>Eukaryota</taxon>
        <taxon>Viridiplantae</taxon>
        <taxon>Streptophyta</taxon>
        <taxon>Embryophyta</taxon>
        <taxon>Tracheophyta</taxon>
        <taxon>Spermatophyta</taxon>
        <taxon>Magnoliopsida</taxon>
        <taxon>eudicotyledons</taxon>
        <taxon>Gunneridae</taxon>
        <taxon>Pentapetalae</taxon>
        <taxon>rosids</taxon>
        <taxon>fabids</taxon>
        <taxon>Malpighiales</taxon>
        <taxon>Salicaceae</taxon>
        <taxon>Saliceae</taxon>
        <taxon>Salix</taxon>
    </lineage>
</organism>
<gene>
    <name evidence="8" type="ORF">OIU77_024512</name>
</gene>
<keyword evidence="5 6" id="KW-0067">ATP-binding</keyword>
<dbReference type="InterPro" id="IPR011009">
    <property type="entry name" value="Kinase-like_dom_sf"/>
</dbReference>
<evidence type="ECO:0000313" key="9">
    <source>
        <dbReference type="Proteomes" id="UP001141253"/>
    </source>
</evidence>
<evidence type="ECO:0000256" key="3">
    <source>
        <dbReference type="ARBA" id="ARBA00022741"/>
    </source>
</evidence>
<dbReference type="Proteomes" id="UP001141253">
    <property type="component" value="Chromosome 2"/>
</dbReference>
<protein>
    <recommendedName>
        <fullName evidence="7">Protein kinase domain-containing protein</fullName>
    </recommendedName>
</protein>
<keyword evidence="9" id="KW-1185">Reference proteome</keyword>
<reference evidence="8" key="2">
    <citation type="journal article" date="2023" name="Int. J. Mol. Sci.">
        <title>De Novo Assembly and Annotation of 11 Diverse Shrub Willow (Salix) Genomes Reveals Novel Gene Organization in Sex-Linked Regions.</title>
        <authorList>
            <person name="Hyden B."/>
            <person name="Feng K."/>
            <person name="Yates T.B."/>
            <person name="Jawdy S."/>
            <person name="Cereghino C."/>
            <person name="Smart L.B."/>
            <person name="Muchero W."/>
        </authorList>
    </citation>
    <scope>NUCLEOTIDE SEQUENCE</scope>
    <source>
        <tissue evidence="8">Shoot tip</tissue>
    </source>
</reference>
<reference evidence="8" key="1">
    <citation type="submission" date="2022-10" db="EMBL/GenBank/DDBJ databases">
        <authorList>
            <person name="Hyden B.L."/>
            <person name="Feng K."/>
            <person name="Yates T."/>
            <person name="Jawdy S."/>
            <person name="Smart L.B."/>
            <person name="Muchero W."/>
        </authorList>
    </citation>
    <scope>NUCLEOTIDE SEQUENCE</scope>
    <source>
        <tissue evidence="8">Shoot tip</tissue>
    </source>
</reference>
<feature type="domain" description="Protein kinase" evidence="7">
    <location>
        <begin position="69"/>
        <end position="303"/>
    </location>
</feature>
<name>A0ABQ9BUP1_9ROSI</name>
<dbReference type="Pfam" id="PF07714">
    <property type="entry name" value="PK_Tyr_Ser-Thr"/>
    <property type="match status" value="2"/>
</dbReference>
<dbReference type="InterPro" id="IPR001245">
    <property type="entry name" value="Ser-Thr/Tyr_kinase_cat_dom"/>
</dbReference>
<dbReference type="SUPFAM" id="SSF56112">
    <property type="entry name" value="Protein kinase-like (PK-like)"/>
    <property type="match status" value="1"/>
</dbReference>
<dbReference type="InterPro" id="IPR017441">
    <property type="entry name" value="Protein_kinase_ATP_BS"/>
</dbReference>
<dbReference type="Gene3D" id="1.10.510.10">
    <property type="entry name" value="Transferase(Phosphotransferase) domain 1"/>
    <property type="match status" value="1"/>
</dbReference>
<evidence type="ECO:0000256" key="5">
    <source>
        <dbReference type="ARBA" id="ARBA00022840"/>
    </source>
</evidence>
<dbReference type="InterPro" id="IPR000719">
    <property type="entry name" value="Prot_kinase_dom"/>
</dbReference>
<dbReference type="PROSITE" id="PS50011">
    <property type="entry name" value="PROTEIN_KINASE_DOM"/>
    <property type="match status" value="1"/>
</dbReference>
<proteinExistence type="predicted"/>
<evidence type="ECO:0000259" key="7">
    <source>
        <dbReference type="PROSITE" id="PS50011"/>
    </source>
</evidence>
<evidence type="ECO:0000256" key="6">
    <source>
        <dbReference type="PROSITE-ProRule" id="PRU10141"/>
    </source>
</evidence>
<keyword evidence="1" id="KW-0597">Phosphoprotein</keyword>
<feature type="binding site" evidence="6">
    <location>
        <position position="98"/>
    </location>
    <ligand>
        <name>ATP</name>
        <dbReference type="ChEBI" id="CHEBI:30616"/>
    </ligand>
</feature>
<evidence type="ECO:0000256" key="2">
    <source>
        <dbReference type="ARBA" id="ARBA00022679"/>
    </source>
</evidence>
<evidence type="ECO:0000256" key="4">
    <source>
        <dbReference type="ARBA" id="ARBA00022777"/>
    </source>
</evidence>
<dbReference type="PANTHER" id="PTHR47983">
    <property type="entry name" value="PTO-INTERACTING PROTEIN 1-LIKE"/>
    <property type="match status" value="1"/>
</dbReference>
<accession>A0ABQ9BUP1</accession>
<keyword evidence="2" id="KW-0808">Transferase</keyword>
<comment type="caution">
    <text evidence="8">The sequence shown here is derived from an EMBL/GenBank/DDBJ whole genome shotgun (WGS) entry which is preliminary data.</text>
</comment>
<sequence>MSCFCCCEEADIHKAADYGGQHTVKSSAGNVRNYHTSDTAPKGAQAFKIQPIEVPEISGDELKEVTANFGTNSLIGEGSYGRVYYGVLKSGQDASIKKLDASKQPDDEFLAQVSMVSRLKHENFVQLLGYCVDGGSRVLIYEFASNGSLHDILHGRKGVKGAQPGPVLTWPQRVKIAVGAAKGLEYLYAMTGQLNSKSDVYSFGVVLLELLTGRKPVDHTLPRGQQSLVTWATPKLSEDKVKQCVDARLQGEYPPKAVAKMAAVAALCVQYEADFRPNMSIVVKALQPLLNARPGPAGEAPSI</sequence>
<dbReference type="Gene3D" id="3.30.200.20">
    <property type="entry name" value="Phosphorylase Kinase, domain 1"/>
    <property type="match status" value="1"/>
</dbReference>
<evidence type="ECO:0000313" key="8">
    <source>
        <dbReference type="EMBL" id="KAJ6390305.1"/>
    </source>
</evidence>
<dbReference type="PANTHER" id="PTHR47983:SF3">
    <property type="entry name" value="OS05G0135800 PROTEIN"/>
    <property type="match status" value="1"/>
</dbReference>
<dbReference type="PROSITE" id="PS00107">
    <property type="entry name" value="PROTEIN_KINASE_ATP"/>
    <property type="match status" value="1"/>
</dbReference>
<dbReference type="InterPro" id="IPR052101">
    <property type="entry name" value="Plant_StressResp_Kinase"/>
</dbReference>
<evidence type="ECO:0000256" key="1">
    <source>
        <dbReference type="ARBA" id="ARBA00022553"/>
    </source>
</evidence>